<name>A0A8J8MC81_9FIRM</name>
<feature type="transmembrane region" description="Helical" evidence="2">
    <location>
        <begin position="55"/>
        <end position="73"/>
    </location>
</feature>
<keyword evidence="2" id="KW-1133">Transmembrane helix</keyword>
<evidence type="ECO:0000313" key="4">
    <source>
        <dbReference type="Proteomes" id="UP000677305"/>
    </source>
</evidence>
<sequence length="104" mass="12231">MENQELREVKRELYKEIDELKREYKWFKGRVSTIANLFIPGIGFFIYGSSYLKGLISFILFGGYNLIFFKWILPDLDFAVGMIYYTPAIIIWLVSTVMVANLDE</sequence>
<evidence type="ECO:0000256" key="1">
    <source>
        <dbReference type="SAM" id="Coils"/>
    </source>
</evidence>
<protein>
    <submittedName>
        <fullName evidence="3">Uncharacterized protein</fullName>
    </submittedName>
</protein>
<proteinExistence type="predicted"/>
<dbReference type="RefSeq" id="WP_212690518.1">
    <property type="nucleotide sequence ID" value="NZ_CP058561.1"/>
</dbReference>
<feature type="transmembrane region" description="Helical" evidence="2">
    <location>
        <begin position="82"/>
        <end position="102"/>
    </location>
</feature>
<feature type="coiled-coil region" evidence="1">
    <location>
        <begin position="3"/>
        <end position="30"/>
    </location>
</feature>
<reference evidence="3 4" key="1">
    <citation type="submission" date="2020-07" db="EMBL/GenBank/DDBJ databases">
        <title>Vallitalea guaymasensis genome.</title>
        <authorList>
            <person name="Postec A."/>
        </authorList>
    </citation>
    <scope>NUCLEOTIDE SEQUENCE [LARGE SCALE GENOMIC DNA]</scope>
    <source>
        <strain evidence="3 4">Ra1766G1</strain>
    </source>
</reference>
<keyword evidence="2" id="KW-0472">Membrane</keyword>
<gene>
    <name evidence="3" type="ORF">HYG85_16105</name>
</gene>
<keyword evidence="2" id="KW-0812">Transmembrane</keyword>
<evidence type="ECO:0000256" key="2">
    <source>
        <dbReference type="SAM" id="Phobius"/>
    </source>
</evidence>
<organism evidence="3 4">
    <name type="scientific">Vallitalea guaymasensis</name>
    <dbReference type="NCBI Taxonomy" id="1185412"/>
    <lineage>
        <taxon>Bacteria</taxon>
        <taxon>Bacillati</taxon>
        <taxon>Bacillota</taxon>
        <taxon>Clostridia</taxon>
        <taxon>Lachnospirales</taxon>
        <taxon>Vallitaleaceae</taxon>
        <taxon>Vallitalea</taxon>
    </lineage>
</organism>
<accession>A0A8J8MC81</accession>
<dbReference type="AlphaFoldDB" id="A0A8J8MC81"/>
<keyword evidence="1" id="KW-0175">Coiled coil</keyword>
<dbReference type="Proteomes" id="UP000677305">
    <property type="component" value="Chromosome"/>
</dbReference>
<dbReference type="EMBL" id="CP058561">
    <property type="protein sequence ID" value="QUH30344.1"/>
    <property type="molecule type" value="Genomic_DNA"/>
</dbReference>
<dbReference type="KEGG" id="vgu:HYG85_16105"/>
<keyword evidence="4" id="KW-1185">Reference proteome</keyword>
<feature type="transmembrane region" description="Helical" evidence="2">
    <location>
        <begin position="31"/>
        <end position="49"/>
    </location>
</feature>
<evidence type="ECO:0000313" key="3">
    <source>
        <dbReference type="EMBL" id="QUH30344.1"/>
    </source>
</evidence>